<evidence type="ECO:0000256" key="4">
    <source>
        <dbReference type="ARBA" id="ARBA00022692"/>
    </source>
</evidence>
<comment type="similarity">
    <text evidence="2">Belongs to the chromate ion transporter (CHR) (TC 2.A.51) family.</text>
</comment>
<keyword evidence="4 8" id="KW-0812">Transmembrane</keyword>
<dbReference type="NCBIfam" id="TIGR00937">
    <property type="entry name" value="2A51"/>
    <property type="match status" value="1"/>
</dbReference>
<dbReference type="PIRSF" id="PIRSF004810">
    <property type="entry name" value="ChrA"/>
    <property type="match status" value="1"/>
</dbReference>
<dbReference type="PANTHER" id="PTHR33567:SF3">
    <property type="entry name" value="CHROMATE ION TRANSPORTER (EUROFUNG)"/>
    <property type="match status" value="1"/>
</dbReference>
<keyword evidence="6 8" id="KW-0472">Membrane</keyword>
<feature type="transmembrane region" description="Helical" evidence="8">
    <location>
        <begin position="170"/>
        <end position="196"/>
    </location>
</feature>
<reference evidence="9" key="1">
    <citation type="submission" date="2021-01" db="EMBL/GenBank/DDBJ databases">
        <title>Whole genome shotgun sequence of Planobispora takensis NBRC 109077.</title>
        <authorList>
            <person name="Komaki H."/>
            <person name="Tamura T."/>
        </authorList>
    </citation>
    <scope>NUCLEOTIDE SEQUENCE</scope>
    <source>
        <strain evidence="9">NBRC 109077</strain>
    </source>
</reference>
<proteinExistence type="inferred from homology"/>
<dbReference type="InterPro" id="IPR003370">
    <property type="entry name" value="Chromate_transpt"/>
</dbReference>
<dbReference type="Proteomes" id="UP000634476">
    <property type="component" value="Unassembled WGS sequence"/>
</dbReference>
<feature type="transmembrane region" description="Helical" evidence="8">
    <location>
        <begin position="245"/>
        <end position="267"/>
    </location>
</feature>
<comment type="caution">
    <text evidence="9">The sequence shown here is derived from an EMBL/GenBank/DDBJ whole genome shotgun (WGS) entry which is preliminary data.</text>
</comment>
<evidence type="ECO:0000256" key="5">
    <source>
        <dbReference type="ARBA" id="ARBA00022989"/>
    </source>
</evidence>
<keyword evidence="5 8" id="KW-1133">Transmembrane helix</keyword>
<feature type="transmembrane region" description="Helical" evidence="8">
    <location>
        <begin position="138"/>
        <end position="158"/>
    </location>
</feature>
<dbReference type="EMBL" id="BOOK01000053">
    <property type="protein sequence ID" value="GII04683.1"/>
    <property type="molecule type" value="Genomic_DNA"/>
</dbReference>
<dbReference type="GO" id="GO:0015109">
    <property type="term" value="F:chromate transmembrane transporter activity"/>
    <property type="evidence" value="ECO:0007669"/>
    <property type="project" value="InterPro"/>
</dbReference>
<evidence type="ECO:0000313" key="10">
    <source>
        <dbReference type="Proteomes" id="UP000634476"/>
    </source>
</evidence>
<feature type="transmembrane region" description="Helical" evidence="8">
    <location>
        <begin position="396"/>
        <end position="413"/>
    </location>
</feature>
<dbReference type="PANTHER" id="PTHR33567">
    <property type="entry name" value="CHROMATE ION TRANSPORTER (EUROFUNG)"/>
    <property type="match status" value="1"/>
</dbReference>
<dbReference type="Pfam" id="PF02417">
    <property type="entry name" value="Chromate_transp"/>
    <property type="match status" value="2"/>
</dbReference>
<protein>
    <submittedName>
        <fullName evidence="9">Chromate transporter</fullName>
    </submittedName>
</protein>
<evidence type="ECO:0000313" key="9">
    <source>
        <dbReference type="EMBL" id="GII04683.1"/>
    </source>
</evidence>
<name>A0A8J3T5Q3_9ACTN</name>
<feature type="region of interest" description="Disordered" evidence="7">
    <location>
        <begin position="1"/>
        <end position="22"/>
    </location>
</feature>
<feature type="transmembrane region" description="Helical" evidence="8">
    <location>
        <begin position="34"/>
        <end position="54"/>
    </location>
</feature>
<dbReference type="AlphaFoldDB" id="A0A8J3T5Q3"/>
<evidence type="ECO:0000256" key="8">
    <source>
        <dbReference type="SAM" id="Phobius"/>
    </source>
</evidence>
<dbReference type="GO" id="GO:0005886">
    <property type="term" value="C:plasma membrane"/>
    <property type="evidence" value="ECO:0007669"/>
    <property type="project" value="UniProtKB-SubCell"/>
</dbReference>
<evidence type="ECO:0000256" key="1">
    <source>
        <dbReference type="ARBA" id="ARBA00004651"/>
    </source>
</evidence>
<gene>
    <name evidence="9" type="ORF">Pta02_66910</name>
</gene>
<dbReference type="InterPro" id="IPR014047">
    <property type="entry name" value="Chr_Tranpt_l_chain"/>
</dbReference>
<evidence type="ECO:0000256" key="7">
    <source>
        <dbReference type="SAM" id="MobiDB-lite"/>
    </source>
</evidence>
<sequence>MSGSDGVPDGGDRLAGDGGGHGRGARRGRALGEVAAVFLKLGVIGFGGPAAHIAMMREELVRRRGWVSDERFLDLMGATNLIPGPNSTELAIHLGHERARWKGLVLAGVCFILPAFAIVLALAWAYVRYGQLPAAEGLLYGIKPVVVAIVVWALAGLLKTAVKDRTTAVLAVAALAAYLLGADELAVLAAGGLALMAVRTWAGRSRDGGMHALTAPVLGALPGWLPGSAYGPRFPDPTGGQPAQLFLIFLKIGSVLYGSGYVLLAFLEGDLTERLGWITRTQLLDAVSIGQVTPGPVFTTATFLGYVIAGLPGAVLATIGIFAPSFAFVALLTRIVDRIRGRAWSAAFLDGVNATALALMAGVTIELAGEAFVDPLTVVLAVAALLLQWRTRLNTAWFIAAAALIGLGRVLLFP</sequence>
<evidence type="ECO:0000256" key="3">
    <source>
        <dbReference type="ARBA" id="ARBA00022475"/>
    </source>
</evidence>
<keyword evidence="3" id="KW-1003">Cell membrane</keyword>
<accession>A0A8J3T5Q3</accession>
<keyword evidence="10" id="KW-1185">Reference proteome</keyword>
<feature type="transmembrane region" description="Helical" evidence="8">
    <location>
        <begin position="371"/>
        <end position="389"/>
    </location>
</feature>
<evidence type="ECO:0000256" key="2">
    <source>
        <dbReference type="ARBA" id="ARBA00005262"/>
    </source>
</evidence>
<comment type="subcellular location">
    <subcellularLocation>
        <location evidence="1">Cell membrane</location>
        <topology evidence="1">Multi-pass membrane protein</topology>
    </subcellularLocation>
</comment>
<feature type="transmembrane region" description="Helical" evidence="8">
    <location>
        <begin position="303"/>
        <end position="332"/>
    </location>
</feature>
<organism evidence="9 10">
    <name type="scientific">Planobispora takensis</name>
    <dbReference type="NCBI Taxonomy" id="1367882"/>
    <lineage>
        <taxon>Bacteria</taxon>
        <taxon>Bacillati</taxon>
        <taxon>Actinomycetota</taxon>
        <taxon>Actinomycetes</taxon>
        <taxon>Streptosporangiales</taxon>
        <taxon>Streptosporangiaceae</taxon>
        <taxon>Planobispora</taxon>
    </lineage>
</organism>
<dbReference type="RefSeq" id="WP_203878922.1">
    <property type="nucleotide sequence ID" value="NZ_BOOK01000053.1"/>
</dbReference>
<feature type="transmembrane region" description="Helical" evidence="8">
    <location>
        <begin position="104"/>
        <end position="126"/>
    </location>
</feature>
<feature type="transmembrane region" description="Helical" evidence="8">
    <location>
        <begin position="344"/>
        <end position="365"/>
    </location>
</feature>
<evidence type="ECO:0000256" key="6">
    <source>
        <dbReference type="ARBA" id="ARBA00023136"/>
    </source>
</evidence>